<evidence type="ECO:0000313" key="10">
    <source>
        <dbReference type="Proteomes" id="UP001224775"/>
    </source>
</evidence>
<accession>A0AAD8Y128</accession>
<dbReference type="Gene3D" id="3.30.1600.10">
    <property type="entry name" value="SIR2/SIRT2 'Small Domain"/>
    <property type="match status" value="1"/>
</dbReference>
<dbReference type="PROSITE" id="PS50305">
    <property type="entry name" value="SIRTUIN"/>
    <property type="match status" value="1"/>
</dbReference>
<dbReference type="Gene3D" id="3.40.50.1220">
    <property type="entry name" value="TPP-binding domain"/>
    <property type="match status" value="1"/>
</dbReference>
<dbReference type="GO" id="GO:0017136">
    <property type="term" value="F:histone deacetylase activity, NAD-dependent"/>
    <property type="evidence" value="ECO:0007669"/>
    <property type="project" value="TreeGrafter"/>
</dbReference>
<reference evidence="9" key="1">
    <citation type="submission" date="2023-06" db="EMBL/GenBank/DDBJ databases">
        <title>Survivors Of The Sea: Transcriptome response of Skeletonema marinoi to long-term dormancy.</title>
        <authorList>
            <person name="Pinder M.I.M."/>
            <person name="Kourtchenko O."/>
            <person name="Robertson E.K."/>
            <person name="Larsson T."/>
            <person name="Maumus F."/>
            <person name="Osuna-Cruz C.M."/>
            <person name="Vancaester E."/>
            <person name="Stenow R."/>
            <person name="Vandepoele K."/>
            <person name="Ploug H."/>
            <person name="Bruchert V."/>
            <person name="Godhe A."/>
            <person name="Topel M."/>
        </authorList>
    </citation>
    <scope>NUCLEOTIDE SEQUENCE</scope>
    <source>
        <strain evidence="9">R05AC</strain>
    </source>
</reference>
<dbReference type="GO" id="GO:0005634">
    <property type="term" value="C:nucleus"/>
    <property type="evidence" value="ECO:0007669"/>
    <property type="project" value="TreeGrafter"/>
</dbReference>
<feature type="active site" description="Proton acceptor" evidence="6">
    <location>
        <position position="200"/>
    </location>
</feature>
<keyword evidence="2" id="KW-0808">Transferase</keyword>
<feature type="domain" description="Deacetylase sirtuin-type" evidence="8">
    <location>
        <begin position="69"/>
        <end position="344"/>
    </location>
</feature>
<feature type="binding site" evidence="6">
    <location>
        <position position="211"/>
    </location>
    <ligand>
        <name>Zn(2+)</name>
        <dbReference type="ChEBI" id="CHEBI:29105"/>
    </ligand>
</feature>
<comment type="cofactor">
    <cofactor evidence="1">
        <name>Zn(2+)</name>
        <dbReference type="ChEBI" id="CHEBI:29105"/>
    </cofactor>
</comment>
<keyword evidence="5" id="KW-0520">NAD</keyword>
<dbReference type="InterPro" id="IPR026591">
    <property type="entry name" value="Sirtuin_cat_small_dom_sf"/>
</dbReference>
<keyword evidence="4 6" id="KW-0862">Zinc</keyword>
<name>A0AAD8Y128_9STRA</name>
<evidence type="ECO:0000259" key="8">
    <source>
        <dbReference type="PROSITE" id="PS50305"/>
    </source>
</evidence>
<dbReference type="Pfam" id="PF02146">
    <property type="entry name" value="SIR2"/>
    <property type="match status" value="1"/>
</dbReference>
<keyword evidence="3 6" id="KW-0479">Metal-binding</keyword>
<feature type="region of interest" description="Disordered" evidence="7">
    <location>
        <begin position="1"/>
        <end position="48"/>
    </location>
</feature>
<evidence type="ECO:0000256" key="1">
    <source>
        <dbReference type="ARBA" id="ARBA00001947"/>
    </source>
</evidence>
<evidence type="ECO:0000256" key="3">
    <source>
        <dbReference type="ARBA" id="ARBA00022723"/>
    </source>
</evidence>
<dbReference type="GO" id="GO:0046872">
    <property type="term" value="F:metal ion binding"/>
    <property type="evidence" value="ECO:0007669"/>
    <property type="project" value="UniProtKB-KW"/>
</dbReference>
<dbReference type="GO" id="GO:0070403">
    <property type="term" value="F:NAD+ binding"/>
    <property type="evidence" value="ECO:0007669"/>
    <property type="project" value="InterPro"/>
</dbReference>
<dbReference type="EMBL" id="JATAAI010000026">
    <property type="protein sequence ID" value="KAK1737254.1"/>
    <property type="molecule type" value="Genomic_DNA"/>
</dbReference>
<comment type="caution">
    <text evidence="9">The sequence shown here is derived from an EMBL/GenBank/DDBJ whole genome shotgun (WGS) entry which is preliminary data.</text>
</comment>
<evidence type="ECO:0000256" key="4">
    <source>
        <dbReference type="ARBA" id="ARBA00022833"/>
    </source>
</evidence>
<dbReference type="PANTHER" id="PTHR11085">
    <property type="entry name" value="NAD-DEPENDENT PROTEIN DEACYLASE SIRTUIN-5, MITOCHONDRIAL-RELATED"/>
    <property type="match status" value="1"/>
</dbReference>
<sequence>MGSKSTPQAANDSDSQVSIPSGSSQTAAQSDGEENIESTTTNKEKDVNIDDLTATLGSVSIAPTQPSSIANAPQSIKSVAKMLASNKYKKIVVLTGAGVSCNAGIPDFRTPGTGLYDNLQKYNLPFPEAVFDLGFYARNPDPFVQLASELWPGLKHSPTITHSFIALLEQKGMLLRTYTQNIDMLDVLAGVSEERMIECHGHFRTASCTVCSKPFDGEECKRIIVEENRAPSCLSCKGHVKPDIVFFGEGLPDRFHRLVKKDVRDADLLIVMGTSLMVSPVCQIPDMVRRDCPRILFNRELVGTFCRDGVKSRRKSYSNKERDIFHAGDCDESVRLLCSLLDWDEELDELNSSTRLG</sequence>
<evidence type="ECO:0000256" key="5">
    <source>
        <dbReference type="ARBA" id="ARBA00023027"/>
    </source>
</evidence>
<feature type="compositionally biased region" description="Polar residues" evidence="7">
    <location>
        <begin position="1"/>
        <end position="29"/>
    </location>
</feature>
<feature type="binding site" evidence="6">
    <location>
        <position position="236"/>
    </location>
    <ligand>
        <name>Zn(2+)</name>
        <dbReference type="ChEBI" id="CHEBI:29105"/>
    </ligand>
</feature>
<dbReference type="InterPro" id="IPR026590">
    <property type="entry name" value="Ssirtuin_cat_dom"/>
</dbReference>
<dbReference type="AlphaFoldDB" id="A0AAD8Y128"/>
<organism evidence="9 10">
    <name type="scientific">Skeletonema marinoi</name>
    <dbReference type="NCBI Taxonomy" id="267567"/>
    <lineage>
        <taxon>Eukaryota</taxon>
        <taxon>Sar</taxon>
        <taxon>Stramenopiles</taxon>
        <taxon>Ochrophyta</taxon>
        <taxon>Bacillariophyta</taxon>
        <taxon>Coscinodiscophyceae</taxon>
        <taxon>Thalassiosirophycidae</taxon>
        <taxon>Thalassiosirales</taxon>
        <taxon>Skeletonemataceae</taxon>
        <taxon>Skeletonema</taxon>
        <taxon>Skeletonema marinoi-dohrnii complex</taxon>
    </lineage>
</organism>
<protein>
    <submittedName>
        <fullName evidence="9">SIR2 family protein</fullName>
    </submittedName>
</protein>
<dbReference type="InterPro" id="IPR029035">
    <property type="entry name" value="DHS-like_NAD/FAD-binding_dom"/>
</dbReference>
<dbReference type="InterPro" id="IPR050134">
    <property type="entry name" value="NAD-dep_sirtuin_deacylases"/>
</dbReference>
<evidence type="ECO:0000256" key="2">
    <source>
        <dbReference type="ARBA" id="ARBA00022679"/>
    </source>
</evidence>
<dbReference type="PANTHER" id="PTHR11085:SF6">
    <property type="entry name" value="NAD-DEPENDENT PROTEIN DEACETYLASE SIRTUIN-2"/>
    <property type="match status" value="1"/>
</dbReference>
<evidence type="ECO:0000256" key="6">
    <source>
        <dbReference type="PROSITE-ProRule" id="PRU00236"/>
    </source>
</evidence>
<dbReference type="SUPFAM" id="SSF52467">
    <property type="entry name" value="DHS-like NAD/FAD-binding domain"/>
    <property type="match status" value="1"/>
</dbReference>
<dbReference type="Proteomes" id="UP001224775">
    <property type="component" value="Unassembled WGS sequence"/>
</dbReference>
<feature type="binding site" evidence="6">
    <location>
        <position position="208"/>
    </location>
    <ligand>
        <name>Zn(2+)</name>
        <dbReference type="ChEBI" id="CHEBI:29105"/>
    </ligand>
</feature>
<proteinExistence type="predicted"/>
<feature type="binding site" evidence="6">
    <location>
        <position position="233"/>
    </location>
    <ligand>
        <name>Zn(2+)</name>
        <dbReference type="ChEBI" id="CHEBI:29105"/>
    </ligand>
</feature>
<keyword evidence="10" id="KW-1185">Reference proteome</keyword>
<dbReference type="InterPro" id="IPR003000">
    <property type="entry name" value="Sirtuin"/>
</dbReference>
<evidence type="ECO:0000313" key="9">
    <source>
        <dbReference type="EMBL" id="KAK1737254.1"/>
    </source>
</evidence>
<evidence type="ECO:0000256" key="7">
    <source>
        <dbReference type="SAM" id="MobiDB-lite"/>
    </source>
</evidence>
<gene>
    <name evidence="9" type="ORF">QTG54_012121</name>
</gene>